<feature type="domain" description="PcRGLX/YetA-like central beta-sandwich" evidence="1">
    <location>
        <begin position="30"/>
        <end position="155"/>
    </location>
</feature>
<dbReference type="Pfam" id="PF21345">
    <property type="entry name" value="PcRGLX_2nd"/>
    <property type="match status" value="1"/>
</dbReference>
<feature type="non-terminal residue" evidence="2">
    <location>
        <position position="1"/>
    </location>
</feature>
<dbReference type="GO" id="GO:0005975">
    <property type="term" value="P:carbohydrate metabolic process"/>
    <property type="evidence" value="ECO:0007669"/>
    <property type="project" value="InterPro"/>
</dbReference>
<dbReference type="SUPFAM" id="SSF48208">
    <property type="entry name" value="Six-hairpin glycosidases"/>
    <property type="match status" value="1"/>
</dbReference>
<evidence type="ECO:0000259" key="1">
    <source>
        <dbReference type="Pfam" id="PF21345"/>
    </source>
</evidence>
<dbReference type="InterPro" id="IPR048330">
    <property type="entry name" value="PcRGLX/YetA_2nd"/>
</dbReference>
<comment type="caution">
    <text evidence="2">The sequence shown here is derived from an EMBL/GenBank/DDBJ whole genome shotgun (WGS) entry which is preliminary data.</text>
</comment>
<dbReference type="AlphaFoldDB" id="A0A1F5YXD5"/>
<name>A0A1F5YXD5_9BACT</name>
<proteinExistence type="predicted"/>
<protein>
    <recommendedName>
        <fullName evidence="1">PcRGLX/YetA-like central beta-sandwich domain-containing protein</fullName>
    </recommendedName>
</protein>
<sequence length="786" mass="87854">ADFIAGCPANGASSYTLTDRKGQAPSGPAVKVEDEAGQATVSTGILRCTLDKDHFNLFSRVWLDHDRNGNFEESEEVTSPKDEAAVKLTDQRGRPLASRWGKVRSFEVESAGPVRATVAVKGEIADQDGEPGLDYTARISFYAGSGLVRIFFTLANHRPASILNDVNGDKHWVMGRPGSYFFEEMSLTTALRFEGPIVLSVGDGGRELLDRVVLTDEGGIYQESSGGENWFNRIHMNADMRIPMRFRGGRTFLGEVEPYPVERPEAWLQVADRKFGLAVAVRWFWQNFPKALSADPEGRVRVGLWPGEFPDLHELQGGEIKTHEVAFYFHTGPQGSTPAENRVATVMAAFHYPLYVRASAESYLADGFFDDTAPYDPQRFPRYESMMQGGLTGQPRNLNVDIDRADEYGWRNWGDTPARNEYDESGGPHTGRQAASHFNHEYDHGYSMILHSLRTAGLEPSLSLGWWRLAEPALWHESDIDVYHTTADSTAHGAYNGGKFAHTSHGVEVVNASHRGSPALVWWGKLHWPWGQGQSPESGHFNNRGMLACYYLTGNRTLKESALEQADLVYYKVSGDVFSQIGEVNRDAGNNLQILTDAYLLTWNEKYVAAAEKIIASTAPGKQWYLSEKGRKENPDRTVEGFWQDALCINPVGRWTAVMEEKTGQPYSLGRNYLQAYADFVSCFLSGGVEKGIYASWSPSGGGKGNLGPWTYRVVDVLMYGHKYSSDPELRKRCLKAADEAFEFMRVQYPGNEPLYYDSKFHTILAGGGHEYTYFKRYGRWPETGK</sequence>
<gene>
    <name evidence="2" type="ORF">A3F83_10675</name>
</gene>
<dbReference type="EMBL" id="MFIX01000093">
    <property type="protein sequence ID" value="OGG04734.1"/>
    <property type="molecule type" value="Genomic_DNA"/>
</dbReference>
<dbReference type="STRING" id="1817867.A3F83_10675"/>
<organism evidence="2 3">
    <name type="scientific">Candidatus Glassbacteria bacterium RIFCSPLOWO2_12_FULL_58_11</name>
    <dbReference type="NCBI Taxonomy" id="1817867"/>
    <lineage>
        <taxon>Bacteria</taxon>
        <taxon>Candidatus Glassiibacteriota</taxon>
    </lineage>
</organism>
<evidence type="ECO:0000313" key="3">
    <source>
        <dbReference type="Proteomes" id="UP000179129"/>
    </source>
</evidence>
<dbReference type="InterPro" id="IPR008928">
    <property type="entry name" value="6-hairpin_glycosidase_sf"/>
</dbReference>
<accession>A0A1F5YXD5</accession>
<reference evidence="2 3" key="1">
    <citation type="journal article" date="2016" name="Nat. Commun.">
        <title>Thousands of microbial genomes shed light on interconnected biogeochemical processes in an aquifer system.</title>
        <authorList>
            <person name="Anantharaman K."/>
            <person name="Brown C.T."/>
            <person name="Hug L.A."/>
            <person name="Sharon I."/>
            <person name="Castelle C.J."/>
            <person name="Probst A.J."/>
            <person name="Thomas B.C."/>
            <person name="Singh A."/>
            <person name="Wilkins M.J."/>
            <person name="Karaoz U."/>
            <person name="Brodie E.L."/>
            <person name="Williams K.H."/>
            <person name="Hubbard S.S."/>
            <person name="Banfield J.F."/>
        </authorList>
    </citation>
    <scope>NUCLEOTIDE SEQUENCE [LARGE SCALE GENOMIC DNA]</scope>
</reference>
<evidence type="ECO:0000313" key="2">
    <source>
        <dbReference type="EMBL" id="OGG04734.1"/>
    </source>
</evidence>
<dbReference type="Proteomes" id="UP000179129">
    <property type="component" value="Unassembled WGS sequence"/>
</dbReference>